<accession>X1HD18</accession>
<reference evidence="1" key="1">
    <citation type="journal article" date="2014" name="Front. Microbiol.">
        <title>High frequency of phylogenetically diverse reductive dehalogenase-homologous genes in deep subseafloor sedimentary metagenomes.</title>
        <authorList>
            <person name="Kawai M."/>
            <person name="Futagami T."/>
            <person name="Toyoda A."/>
            <person name="Takaki Y."/>
            <person name="Nishi S."/>
            <person name="Hori S."/>
            <person name="Arai W."/>
            <person name="Tsubouchi T."/>
            <person name="Morono Y."/>
            <person name="Uchiyama I."/>
            <person name="Ito T."/>
            <person name="Fujiyama A."/>
            <person name="Inagaki F."/>
            <person name="Takami H."/>
        </authorList>
    </citation>
    <scope>NUCLEOTIDE SEQUENCE</scope>
    <source>
        <strain evidence="1">Expedition CK06-06</strain>
    </source>
</reference>
<proteinExistence type="predicted"/>
<feature type="non-terminal residue" evidence="1">
    <location>
        <position position="51"/>
    </location>
</feature>
<gene>
    <name evidence="1" type="ORF">S03H2_48796</name>
</gene>
<organism evidence="1">
    <name type="scientific">marine sediment metagenome</name>
    <dbReference type="NCBI Taxonomy" id="412755"/>
    <lineage>
        <taxon>unclassified sequences</taxon>
        <taxon>metagenomes</taxon>
        <taxon>ecological metagenomes</taxon>
    </lineage>
</organism>
<evidence type="ECO:0000313" key="1">
    <source>
        <dbReference type="EMBL" id="GAH67302.1"/>
    </source>
</evidence>
<sequence>MTKADRGYVPAERGSPEDLVCRISITNRGPDDAPIHVDSAVAIDPYVSMQR</sequence>
<dbReference type="AlphaFoldDB" id="X1HD18"/>
<dbReference type="EMBL" id="BARU01030792">
    <property type="protein sequence ID" value="GAH67302.1"/>
    <property type="molecule type" value="Genomic_DNA"/>
</dbReference>
<protein>
    <submittedName>
        <fullName evidence="1">Uncharacterized protein</fullName>
    </submittedName>
</protein>
<name>X1HD18_9ZZZZ</name>
<comment type="caution">
    <text evidence="1">The sequence shown here is derived from an EMBL/GenBank/DDBJ whole genome shotgun (WGS) entry which is preliminary data.</text>
</comment>